<dbReference type="InParanoid" id="A0A6C2YVG1"/>
<dbReference type="RefSeq" id="WP_162660553.1">
    <property type="nucleotide sequence ID" value="NZ_LR593887.1"/>
</dbReference>
<feature type="domain" description="Putative zinc-finger" evidence="1">
    <location>
        <begin position="3"/>
        <end position="37"/>
    </location>
</feature>
<reference evidence="2" key="1">
    <citation type="submission" date="2019-04" db="EMBL/GenBank/DDBJ databases">
        <authorList>
            <consortium name="Science for Life Laboratories"/>
        </authorList>
    </citation>
    <scope>NUCLEOTIDE SEQUENCE</scope>
    <source>
        <strain evidence="2">MBLW1</strain>
    </source>
</reference>
<dbReference type="InterPro" id="IPR027383">
    <property type="entry name" value="Znf_put"/>
</dbReference>
<evidence type="ECO:0000313" key="3">
    <source>
        <dbReference type="Proteomes" id="UP000464378"/>
    </source>
</evidence>
<organism evidence="2">
    <name type="scientific">Tuwongella immobilis</name>
    <dbReference type="NCBI Taxonomy" id="692036"/>
    <lineage>
        <taxon>Bacteria</taxon>
        <taxon>Pseudomonadati</taxon>
        <taxon>Planctomycetota</taxon>
        <taxon>Planctomycetia</taxon>
        <taxon>Gemmatales</taxon>
        <taxon>Gemmataceae</taxon>
        <taxon>Tuwongella</taxon>
    </lineage>
</organism>
<dbReference type="EMBL" id="LR586016">
    <property type="protein sequence ID" value="VIP05486.1"/>
    <property type="molecule type" value="Genomic_DNA"/>
</dbReference>
<evidence type="ECO:0000259" key="1">
    <source>
        <dbReference type="Pfam" id="PF13490"/>
    </source>
</evidence>
<accession>A0A6C2YVG1</accession>
<keyword evidence="3" id="KW-1185">Reference proteome</keyword>
<proteinExistence type="predicted"/>
<gene>
    <name evidence="2" type="ORF">GMBLW1_37070</name>
</gene>
<dbReference type="Pfam" id="PF13490">
    <property type="entry name" value="zf-HC2"/>
    <property type="match status" value="1"/>
</dbReference>
<sequence length="254" mass="27741">MDCRTTQPYLPLLRANELDANRLAEIEAHLASCPTCAAMAAAERAFDRRMQAAMTDIAIPEGLHVRLVAKLTAPAQPNPPTLTPASAPANRPGRRFPWRVASTVAAAILAGVGVWQWSKPAPQLDAETLAISYDAQSREPFNQAIAWLADQQLRFTPAMPLDPTLVVGFEMVQFQGNTVPMLILTNHREHAVARVYIVHSRQFDLPAVRAEAQQSNCAVTVLADRDEPNRVAYVVVYTGATLDPFLSKTLVPVA</sequence>
<evidence type="ECO:0000313" key="2">
    <source>
        <dbReference type="EMBL" id="VIP05486.1"/>
    </source>
</evidence>
<dbReference type="Proteomes" id="UP000464378">
    <property type="component" value="Chromosome"/>
</dbReference>
<protein>
    <submittedName>
        <fullName evidence="2">: zf-HC2</fullName>
    </submittedName>
</protein>
<dbReference type="AlphaFoldDB" id="A0A6C2YVG1"/>
<dbReference type="KEGG" id="tim:GMBLW1_37070"/>
<dbReference type="EMBL" id="LR593887">
    <property type="protein sequence ID" value="VTS08328.1"/>
    <property type="molecule type" value="Genomic_DNA"/>
</dbReference>
<name>A0A6C2YVG1_9BACT</name>